<gene>
    <name evidence="3" type="ORF">FFIC_140750</name>
</gene>
<evidence type="ECO:0000259" key="2">
    <source>
        <dbReference type="PROSITE" id="PS50937"/>
    </source>
</evidence>
<dbReference type="OrthoDB" id="9811174at2"/>
<dbReference type="EMBL" id="DF967991">
    <property type="protein sequence ID" value="GAO99481.1"/>
    <property type="molecule type" value="Genomic_DNA"/>
</dbReference>
<dbReference type="GO" id="GO:0003700">
    <property type="term" value="F:DNA-binding transcription factor activity"/>
    <property type="evidence" value="ECO:0007669"/>
    <property type="project" value="InterPro"/>
</dbReference>
<accession>A0A0K8MG28</accession>
<keyword evidence="1" id="KW-0238">DNA-binding</keyword>
<dbReference type="RefSeq" id="WP_061992899.1">
    <property type="nucleotide sequence ID" value="NZ_DF967991.1"/>
</dbReference>
<keyword evidence="4" id="KW-1185">Reference proteome</keyword>
<dbReference type="CDD" id="cd01109">
    <property type="entry name" value="HTH_YyaN"/>
    <property type="match status" value="1"/>
</dbReference>
<sequence>MKIETVSQKCDVPTATLRYWEKIGLLPPIARNASGYRDYQDRDLNWVFYVKALRKAGMEIQKLKVFIDDYRASVDRTRRKQILIDQATEIKRQQEEIQQTLNYLTYKIDNFDDHMIGYEEEKLAYFDQNTQGEN</sequence>
<evidence type="ECO:0000313" key="4">
    <source>
        <dbReference type="Proteomes" id="UP000253891"/>
    </source>
</evidence>
<dbReference type="InterPro" id="IPR047057">
    <property type="entry name" value="MerR_fam"/>
</dbReference>
<dbReference type="InterPro" id="IPR009061">
    <property type="entry name" value="DNA-bd_dom_put_sf"/>
</dbReference>
<dbReference type="SUPFAM" id="SSF46955">
    <property type="entry name" value="Putative DNA-binding domain"/>
    <property type="match status" value="1"/>
</dbReference>
<dbReference type="Pfam" id="PF13411">
    <property type="entry name" value="MerR_1"/>
    <property type="match status" value="1"/>
</dbReference>
<name>A0A0K8MG28_9LACO</name>
<dbReference type="Gene3D" id="1.10.1660.10">
    <property type="match status" value="1"/>
</dbReference>
<dbReference type="PANTHER" id="PTHR30204">
    <property type="entry name" value="REDOX-CYCLING DRUG-SENSING TRANSCRIPTIONAL ACTIVATOR SOXR"/>
    <property type="match status" value="1"/>
</dbReference>
<dbReference type="PROSITE" id="PS50937">
    <property type="entry name" value="HTH_MERR_2"/>
    <property type="match status" value="1"/>
</dbReference>
<proteinExistence type="predicted"/>
<dbReference type="Proteomes" id="UP000253891">
    <property type="component" value="Unassembled WGS sequence"/>
</dbReference>
<feature type="domain" description="HTH merR-type" evidence="2">
    <location>
        <begin position="1"/>
        <end position="69"/>
    </location>
</feature>
<evidence type="ECO:0000256" key="1">
    <source>
        <dbReference type="ARBA" id="ARBA00023125"/>
    </source>
</evidence>
<dbReference type="GO" id="GO:0003677">
    <property type="term" value="F:DNA binding"/>
    <property type="evidence" value="ECO:0007669"/>
    <property type="project" value="UniProtKB-KW"/>
</dbReference>
<dbReference type="AlphaFoldDB" id="A0A0K8MG28"/>
<dbReference type="SMART" id="SM00422">
    <property type="entry name" value="HTH_MERR"/>
    <property type="match status" value="1"/>
</dbReference>
<dbReference type="STRING" id="157463.GCA_001047075_00412"/>
<organism evidence="3 4">
    <name type="scientific">Fructobacillus ficulneus</name>
    <dbReference type="NCBI Taxonomy" id="157463"/>
    <lineage>
        <taxon>Bacteria</taxon>
        <taxon>Bacillati</taxon>
        <taxon>Bacillota</taxon>
        <taxon>Bacilli</taxon>
        <taxon>Lactobacillales</taxon>
        <taxon>Lactobacillaceae</taxon>
        <taxon>Fructobacillus</taxon>
    </lineage>
</organism>
<protein>
    <submittedName>
        <fullName evidence="3">Transcriptional regulator, MerR family</fullName>
    </submittedName>
</protein>
<evidence type="ECO:0000313" key="3">
    <source>
        <dbReference type="EMBL" id="GAO99481.1"/>
    </source>
</evidence>
<reference evidence="3 4" key="1">
    <citation type="journal article" date="2015" name="BMC Genomics">
        <title>Comparative genomics of Fructobacillus spp. and Leuconostoc spp. reveals niche-specific evolution of Fructobacillus spp.</title>
        <authorList>
            <person name="Endo A."/>
            <person name="Tanizawa Y."/>
            <person name="Tanaka N."/>
            <person name="Maeno S."/>
            <person name="Kumar H."/>
            <person name="Shiwa Y."/>
            <person name="Okada S."/>
            <person name="Yoshikawa H."/>
            <person name="Dicks L."/>
            <person name="Nakagawa J."/>
            <person name="Arita M."/>
        </authorList>
    </citation>
    <scope>NUCLEOTIDE SEQUENCE [LARGE SCALE GENOMIC DNA]</scope>
    <source>
        <strain evidence="3 4">JCM 12225</strain>
    </source>
</reference>
<dbReference type="InterPro" id="IPR000551">
    <property type="entry name" value="MerR-type_HTH_dom"/>
</dbReference>
<dbReference type="PANTHER" id="PTHR30204:SF98">
    <property type="entry name" value="HTH-TYPE TRANSCRIPTIONAL REGULATOR ADHR"/>
    <property type="match status" value="1"/>
</dbReference>